<dbReference type="Gene3D" id="3.40.50.150">
    <property type="entry name" value="Vaccinia Virus protein VP39"/>
    <property type="match status" value="1"/>
</dbReference>
<reference evidence="1" key="1">
    <citation type="submission" date="2021-12" db="EMBL/GenBank/DDBJ databases">
        <authorList>
            <person name="Veyrier F.J."/>
        </authorList>
    </citation>
    <scope>NUCLEOTIDE SEQUENCE</scope>
    <source>
        <strain evidence="1">SAG 1488-6</strain>
    </source>
</reference>
<dbReference type="EMBL" id="CP091512">
    <property type="protein sequence ID" value="UOO91833.1"/>
    <property type="molecule type" value="Genomic_DNA"/>
</dbReference>
<keyword evidence="2" id="KW-1185">Reference proteome</keyword>
<organism evidence="1 2">
    <name type="scientific">Vitreoscilla stercoraria</name>
    <dbReference type="NCBI Taxonomy" id="61"/>
    <lineage>
        <taxon>Bacteria</taxon>
        <taxon>Pseudomonadati</taxon>
        <taxon>Pseudomonadota</taxon>
        <taxon>Betaproteobacteria</taxon>
        <taxon>Neisseriales</taxon>
        <taxon>Neisseriaceae</taxon>
        <taxon>Vitreoscilla</taxon>
    </lineage>
</organism>
<sequence>MHLPDDQPKFDLHPDRLRALSVLFKLPQPQPVEQAQIVLLGVSHGANALALACEYPNAKIIAVASAAVYAQRIQEACKHLKIKNVRILSVSKWLDFTPKTPIDYVLCHGYYSYLSDDEKQRHTAQIAKVIHPQGMVYIDYLTTSGWQAFENMQYILTQIYPAENLQSIDETTFNQSINLLYRYLPTSHPLCHQLNHIMPKMNLRTHPSLNGYWSLKQAQTETADDFLHRLHELKLGYVCDSDISRYYFQPLPDDIQAHCGRNRHLSENLYDLLTHQSSRASLIMPIAQLLQFRLPSHEDMYESLDSLHISGHFQLEQEQTIWRSTLNPQIAVSATILNSMLLESINHVYHANCTLAVKKLLELLETKFKAVPDIHQSAYMMLLSLVLSGALHIRSQRQSGFHHQSAMIALHEWRMHHDPHLTPANKWLQPIAKKDLEVMKIAEANAQ</sequence>
<accession>A0ABY4EB75</accession>
<dbReference type="RefSeq" id="WP_019957428.1">
    <property type="nucleotide sequence ID" value="NZ_CP091512.1"/>
</dbReference>
<dbReference type="CDD" id="cd02440">
    <property type="entry name" value="AdoMet_MTases"/>
    <property type="match status" value="1"/>
</dbReference>
<dbReference type="Proteomes" id="UP000832034">
    <property type="component" value="Chromosome"/>
</dbReference>
<protein>
    <submittedName>
        <fullName evidence="1">Class I SAM-dependent methyltransferase</fullName>
    </submittedName>
</protein>
<dbReference type="SUPFAM" id="SSF53335">
    <property type="entry name" value="S-adenosyl-L-methionine-dependent methyltransferases"/>
    <property type="match status" value="1"/>
</dbReference>
<gene>
    <name evidence="1" type="ORF">LVJ81_09340</name>
</gene>
<evidence type="ECO:0000313" key="1">
    <source>
        <dbReference type="EMBL" id="UOO91833.1"/>
    </source>
</evidence>
<dbReference type="GO" id="GO:0008168">
    <property type="term" value="F:methyltransferase activity"/>
    <property type="evidence" value="ECO:0007669"/>
    <property type="project" value="UniProtKB-KW"/>
</dbReference>
<dbReference type="GO" id="GO:0032259">
    <property type="term" value="P:methylation"/>
    <property type="evidence" value="ECO:0007669"/>
    <property type="project" value="UniProtKB-KW"/>
</dbReference>
<proteinExistence type="predicted"/>
<name>A0ABY4EB75_VITST</name>
<keyword evidence="1" id="KW-0808">Transferase</keyword>
<dbReference type="InterPro" id="IPR029063">
    <property type="entry name" value="SAM-dependent_MTases_sf"/>
</dbReference>
<reference evidence="1" key="2">
    <citation type="journal article" date="2022" name="Res Sq">
        <title>Evolution of multicellular longitudinally dividing oral cavity symbionts (Neisseriaceae).</title>
        <authorList>
            <person name="Nyongesa S."/>
            <person name="Weber P."/>
            <person name="Bernet E."/>
            <person name="Pullido F."/>
            <person name="Nieckarz M."/>
            <person name="Delaby M."/>
            <person name="Nieves C."/>
            <person name="Viehboeck T."/>
            <person name="Krause N."/>
            <person name="Rivera-Millot A."/>
            <person name="Nakamura A."/>
            <person name="Vischer N."/>
            <person name="VanNieuwenhze M."/>
            <person name="Brun Y."/>
            <person name="Cava F."/>
            <person name="Bulgheresi S."/>
            <person name="Veyrier F."/>
        </authorList>
    </citation>
    <scope>NUCLEOTIDE SEQUENCE</scope>
    <source>
        <strain evidence="1">SAG 1488-6</strain>
    </source>
</reference>
<keyword evidence="1" id="KW-0489">Methyltransferase</keyword>
<evidence type="ECO:0000313" key="2">
    <source>
        <dbReference type="Proteomes" id="UP000832034"/>
    </source>
</evidence>